<sequence>MDSVTQQHLAKLLEWANIHSINDLDADAVDYLKYELEGRVPITQFRVRDHEYFKWRKDHPDVVDVEYDAPTAHVVIKAMTSVLYDTAINVFERWFDKWSEKINADGSFGHYNCKTLVDLHLLGKYEDSEKQADVGLWKVGHRYPSVVVEVGINETLREDGKRWLEGTCGETKRVILMNITEEKRPGLSVKDQTWGLSARKLRTIQHDALAMEIYNYHQKHNIPLVGERFFFDLASLRPGGRITDAVFKAPIPHLKGQVPGRKSMQNITVVLCDNECDYTNPDNPTSDLDLTRLIYELDTVISMELPRERASKMAWDYIIQRLS</sequence>
<keyword evidence="2" id="KW-1185">Reference proteome</keyword>
<dbReference type="GeneID" id="63694051"/>
<gene>
    <name evidence="1" type="ORF">EURHEDRAFT_377108</name>
</gene>
<dbReference type="OrthoDB" id="4406347at2759"/>
<protein>
    <submittedName>
        <fullName evidence="1">Uncharacterized protein</fullName>
    </submittedName>
</protein>
<dbReference type="RefSeq" id="XP_040639206.1">
    <property type="nucleotide sequence ID" value="XM_040778927.1"/>
</dbReference>
<dbReference type="HOGENOM" id="CLU_860461_0_0_1"/>
<dbReference type="Proteomes" id="UP000019804">
    <property type="component" value="Unassembled WGS sequence"/>
</dbReference>
<organism evidence="1 2">
    <name type="scientific">Aspergillus ruber (strain CBS 135680)</name>
    <dbReference type="NCBI Taxonomy" id="1388766"/>
    <lineage>
        <taxon>Eukaryota</taxon>
        <taxon>Fungi</taxon>
        <taxon>Dikarya</taxon>
        <taxon>Ascomycota</taxon>
        <taxon>Pezizomycotina</taxon>
        <taxon>Eurotiomycetes</taxon>
        <taxon>Eurotiomycetidae</taxon>
        <taxon>Eurotiales</taxon>
        <taxon>Aspergillaceae</taxon>
        <taxon>Aspergillus</taxon>
        <taxon>Aspergillus subgen. Aspergillus</taxon>
    </lineage>
</organism>
<accession>A0A017SET6</accession>
<evidence type="ECO:0000313" key="1">
    <source>
        <dbReference type="EMBL" id="EYE95518.1"/>
    </source>
</evidence>
<proteinExistence type="predicted"/>
<reference evidence="2" key="1">
    <citation type="journal article" date="2014" name="Nat. Commun.">
        <title>Genomic adaptations of the halophilic Dead Sea filamentous fungus Eurotium rubrum.</title>
        <authorList>
            <person name="Kis-Papo T."/>
            <person name="Weig A.R."/>
            <person name="Riley R."/>
            <person name="Persoh D."/>
            <person name="Salamov A."/>
            <person name="Sun H."/>
            <person name="Lipzen A."/>
            <person name="Wasser S.P."/>
            <person name="Rambold G."/>
            <person name="Grigoriev I.V."/>
            <person name="Nevo E."/>
        </authorList>
    </citation>
    <scope>NUCLEOTIDE SEQUENCE [LARGE SCALE GENOMIC DNA]</scope>
    <source>
        <strain evidence="2">CBS 135680</strain>
    </source>
</reference>
<dbReference type="AlphaFoldDB" id="A0A017SET6"/>
<name>A0A017SET6_ASPRC</name>
<evidence type="ECO:0000313" key="2">
    <source>
        <dbReference type="Proteomes" id="UP000019804"/>
    </source>
</evidence>
<dbReference type="EMBL" id="KK088421">
    <property type="protein sequence ID" value="EYE95518.1"/>
    <property type="molecule type" value="Genomic_DNA"/>
</dbReference>